<organism evidence="12 13">
    <name type="scientific">Desulfofundulus australicus DSM 11792</name>
    <dbReference type="NCBI Taxonomy" id="1121425"/>
    <lineage>
        <taxon>Bacteria</taxon>
        <taxon>Bacillati</taxon>
        <taxon>Bacillota</taxon>
        <taxon>Clostridia</taxon>
        <taxon>Eubacteriales</taxon>
        <taxon>Peptococcaceae</taxon>
        <taxon>Desulfofundulus</taxon>
    </lineage>
</organism>
<evidence type="ECO:0000256" key="5">
    <source>
        <dbReference type="ARBA" id="ARBA00022741"/>
    </source>
</evidence>
<dbReference type="Gene3D" id="1.10.287.130">
    <property type="match status" value="1"/>
</dbReference>
<dbReference type="PANTHER" id="PTHR43065">
    <property type="entry name" value="SENSOR HISTIDINE KINASE"/>
    <property type="match status" value="1"/>
</dbReference>
<dbReference type="Pfam" id="PF00512">
    <property type="entry name" value="HisKA"/>
    <property type="match status" value="1"/>
</dbReference>
<dbReference type="SMART" id="SM00387">
    <property type="entry name" value="HATPase_c"/>
    <property type="match status" value="1"/>
</dbReference>
<evidence type="ECO:0000259" key="11">
    <source>
        <dbReference type="PROSITE" id="PS50109"/>
    </source>
</evidence>
<dbReference type="PANTHER" id="PTHR43065:SF10">
    <property type="entry name" value="PEROXIDE STRESS-ACTIVATED HISTIDINE KINASE MAK3"/>
    <property type="match status" value="1"/>
</dbReference>
<dbReference type="InterPro" id="IPR004358">
    <property type="entry name" value="Sig_transdc_His_kin-like_C"/>
</dbReference>
<keyword evidence="10" id="KW-1133">Transmembrane helix</keyword>
<dbReference type="OrthoDB" id="9764522at2"/>
<keyword evidence="9" id="KW-0175">Coiled coil</keyword>
<dbReference type="CDD" id="cd00082">
    <property type="entry name" value="HisKA"/>
    <property type="match status" value="1"/>
</dbReference>
<evidence type="ECO:0000313" key="12">
    <source>
        <dbReference type="EMBL" id="SHE59665.1"/>
    </source>
</evidence>
<dbReference type="Pfam" id="PF02518">
    <property type="entry name" value="HATPase_c"/>
    <property type="match status" value="1"/>
</dbReference>
<evidence type="ECO:0000256" key="6">
    <source>
        <dbReference type="ARBA" id="ARBA00022777"/>
    </source>
</evidence>
<dbReference type="SUPFAM" id="SSF55874">
    <property type="entry name" value="ATPase domain of HSP90 chaperone/DNA topoisomerase II/histidine kinase"/>
    <property type="match status" value="1"/>
</dbReference>
<keyword evidence="10" id="KW-0812">Transmembrane</keyword>
<dbReference type="AlphaFoldDB" id="A0A1M4USK6"/>
<feature type="coiled-coil region" evidence="9">
    <location>
        <begin position="261"/>
        <end position="288"/>
    </location>
</feature>
<keyword evidence="3" id="KW-0597">Phosphoprotein</keyword>
<dbReference type="EC" id="2.7.13.3" evidence="2"/>
<evidence type="ECO:0000256" key="10">
    <source>
        <dbReference type="SAM" id="Phobius"/>
    </source>
</evidence>
<keyword evidence="4" id="KW-0808">Transferase</keyword>
<evidence type="ECO:0000256" key="8">
    <source>
        <dbReference type="ARBA" id="ARBA00023012"/>
    </source>
</evidence>
<dbReference type="GO" id="GO:0005524">
    <property type="term" value="F:ATP binding"/>
    <property type="evidence" value="ECO:0007669"/>
    <property type="project" value="UniProtKB-KW"/>
</dbReference>
<keyword evidence="8" id="KW-0902">Two-component regulatory system</keyword>
<dbReference type="EMBL" id="FQUW01000007">
    <property type="protein sequence ID" value="SHE59665.1"/>
    <property type="molecule type" value="Genomic_DNA"/>
</dbReference>
<protein>
    <recommendedName>
        <fullName evidence="2">histidine kinase</fullName>
        <ecNumber evidence="2">2.7.13.3</ecNumber>
    </recommendedName>
</protein>
<name>A0A1M4USK6_9FIRM</name>
<dbReference type="SUPFAM" id="SSF47384">
    <property type="entry name" value="Homodimeric domain of signal transducing histidine kinase"/>
    <property type="match status" value="1"/>
</dbReference>
<dbReference type="Gene3D" id="3.30.565.10">
    <property type="entry name" value="Histidine kinase-like ATPase, C-terminal domain"/>
    <property type="match status" value="1"/>
</dbReference>
<dbReference type="SMART" id="SM00388">
    <property type="entry name" value="HisKA"/>
    <property type="match status" value="1"/>
</dbReference>
<proteinExistence type="predicted"/>
<feature type="domain" description="Histidine kinase" evidence="11">
    <location>
        <begin position="297"/>
        <end position="503"/>
    </location>
</feature>
<keyword evidence="7" id="KW-0067">ATP-binding</keyword>
<keyword evidence="13" id="KW-1185">Reference proteome</keyword>
<feature type="transmembrane region" description="Helical" evidence="10">
    <location>
        <begin position="12"/>
        <end position="33"/>
    </location>
</feature>
<evidence type="ECO:0000256" key="7">
    <source>
        <dbReference type="ARBA" id="ARBA00022840"/>
    </source>
</evidence>
<dbReference type="CDD" id="cd06225">
    <property type="entry name" value="HAMP"/>
    <property type="match status" value="1"/>
</dbReference>
<keyword evidence="6 12" id="KW-0418">Kinase</keyword>
<keyword evidence="10" id="KW-0472">Membrane</keyword>
<evidence type="ECO:0000313" key="13">
    <source>
        <dbReference type="Proteomes" id="UP000184196"/>
    </source>
</evidence>
<dbReference type="InterPro" id="IPR005467">
    <property type="entry name" value="His_kinase_dom"/>
</dbReference>
<evidence type="ECO:0000256" key="4">
    <source>
        <dbReference type="ARBA" id="ARBA00022679"/>
    </source>
</evidence>
<dbReference type="InterPro" id="IPR003594">
    <property type="entry name" value="HATPase_dom"/>
</dbReference>
<accession>A0A1M4USK6</accession>
<gene>
    <name evidence="12" type="ORF">SAMN02745218_00559</name>
</gene>
<reference evidence="13" key="1">
    <citation type="submission" date="2016-11" db="EMBL/GenBank/DDBJ databases">
        <authorList>
            <person name="Varghese N."/>
            <person name="Submissions S."/>
        </authorList>
    </citation>
    <scope>NUCLEOTIDE SEQUENCE [LARGE SCALE GENOMIC DNA]</scope>
    <source>
        <strain evidence="13">DSM 11792</strain>
    </source>
</reference>
<keyword evidence="5" id="KW-0547">Nucleotide-binding</keyword>
<sequence>MFKANWRSLRFQIMAITVVLLLIPVLLLLYDLIFATRSEEAMISSLEERLGSLLHKQVVPGLEQALQKKLEGKNFHNLEPETQVRYLHSSFEEVTKPLVPNHPGVRFGLYLPEQKQIFVQGFLHEYRQLSPQESRERERRILTEADSGLMAVVASKRPLARLTTSLNDETFEYLTPVIIDGKLAAVAWVDERLHPIFAQSRYFRLISRYVTLFVFFVCTGGVLFLVHNLVKSVNQIKEGLSYLEKDLNHLLPDLPGEAGQIARAINRMACTIAEKEKLEEQLHRNERLAALGRLVTGIAHELRNPISVVKTIIQVMEQEFKTIPDIKQYTSIIKEQVDKQNRIIQELLDFGRPAKNFVHPVSINSLLDKVLTFTTPMLRQHGVRLNVVKDPDIPLIEVDSERIKQVFVNLILNAIQAMPGGGSLTIKTGTCNNRVWIQFTDTGQGIASEDISRIFDPFYTTRKDGTGLGLSISHQIITSHGGTIDVTSTEKGATFTICLPITELTGGQANHGTNNSNH</sequence>
<dbReference type="Proteomes" id="UP000184196">
    <property type="component" value="Unassembled WGS sequence"/>
</dbReference>
<feature type="transmembrane region" description="Helical" evidence="10">
    <location>
        <begin position="209"/>
        <end position="230"/>
    </location>
</feature>
<dbReference type="InterPro" id="IPR036890">
    <property type="entry name" value="HATPase_C_sf"/>
</dbReference>
<evidence type="ECO:0000256" key="3">
    <source>
        <dbReference type="ARBA" id="ARBA00022553"/>
    </source>
</evidence>
<evidence type="ECO:0000256" key="2">
    <source>
        <dbReference type="ARBA" id="ARBA00012438"/>
    </source>
</evidence>
<dbReference type="GO" id="GO:0000155">
    <property type="term" value="F:phosphorelay sensor kinase activity"/>
    <property type="evidence" value="ECO:0007669"/>
    <property type="project" value="InterPro"/>
</dbReference>
<dbReference type="InterPro" id="IPR003661">
    <property type="entry name" value="HisK_dim/P_dom"/>
</dbReference>
<dbReference type="InterPro" id="IPR036097">
    <property type="entry name" value="HisK_dim/P_sf"/>
</dbReference>
<dbReference type="RefSeq" id="WP_073163025.1">
    <property type="nucleotide sequence ID" value="NZ_FQUW01000007.1"/>
</dbReference>
<dbReference type="PROSITE" id="PS50109">
    <property type="entry name" value="HIS_KIN"/>
    <property type="match status" value="1"/>
</dbReference>
<evidence type="ECO:0000256" key="9">
    <source>
        <dbReference type="SAM" id="Coils"/>
    </source>
</evidence>
<comment type="catalytic activity">
    <reaction evidence="1">
        <text>ATP + protein L-histidine = ADP + protein N-phospho-L-histidine.</text>
        <dbReference type="EC" id="2.7.13.3"/>
    </reaction>
</comment>
<dbReference type="PRINTS" id="PR00344">
    <property type="entry name" value="BCTRLSENSOR"/>
</dbReference>
<evidence type="ECO:0000256" key="1">
    <source>
        <dbReference type="ARBA" id="ARBA00000085"/>
    </source>
</evidence>